<dbReference type="PANTHER" id="PTHR43711:SF30">
    <property type="entry name" value="HISTIDINE KINASE"/>
    <property type="match status" value="1"/>
</dbReference>
<dbReference type="CDD" id="cd00075">
    <property type="entry name" value="HATPase"/>
    <property type="match status" value="1"/>
</dbReference>
<dbReference type="Pfam" id="PF13596">
    <property type="entry name" value="PAS_10"/>
    <property type="match status" value="1"/>
</dbReference>
<dbReference type="PRINTS" id="PR00344">
    <property type="entry name" value="BCTRLSENSOR"/>
</dbReference>
<evidence type="ECO:0000256" key="3">
    <source>
        <dbReference type="ARBA" id="ARBA00022553"/>
    </source>
</evidence>
<dbReference type="InterPro" id="IPR003594">
    <property type="entry name" value="HATPase_dom"/>
</dbReference>
<dbReference type="Pfam" id="PF02518">
    <property type="entry name" value="HATPase_c"/>
    <property type="match status" value="1"/>
</dbReference>
<evidence type="ECO:0000313" key="9">
    <source>
        <dbReference type="Proteomes" id="UP000176650"/>
    </source>
</evidence>
<dbReference type="SUPFAM" id="SSF55781">
    <property type="entry name" value="GAF domain-like"/>
    <property type="match status" value="1"/>
</dbReference>
<reference evidence="8 9" key="1">
    <citation type="journal article" date="2016" name="Nat. Commun.">
        <title>Thousands of microbial genomes shed light on interconnected biogeochemical processes in an aquifer system.</title>
        <authorList>
            <person name="Anantharaman K."/>
            <person name="Brown C.T."/>
            <person name="Hug L.A."/>
            <person name="Sharon I."/>
            <person name="Castelle C.J."/>
            <person name="Probst A.J."/>
            <person name="Thomas B.C."/>
            <person name="Singh A."/>
            <person name="Wilkins M.J."/>
            <person name="Karaoz U."/>
            <person name="Brodie E.L."/>
            <person name="Williams K.H."/>
            <person name="Hubbard S.S."/>
            <person name="Banfield J.F."/>
        </authorList>
    </citation>
    <scope>NUCLEOTIDE SEQUENCE [LARGE SCALE GENOMIC DNA]</scope>
</reference>
<dbReference type="InterPro" id="IPR004358">
    <property type="entry name" value="Sig_transdc_His_kin-like_C"/>
</dbReference>
<dbReference type="SMART" id="SM00387">
    <property type="entry name" value="HATPase_c"/>
    <property type="match status" value="1"/>
</dbReference>
<dbReference type="STRING" id="1797298.A2988_02065"/>
<keyword evidence="3" id="KW-0597">Phosphoprotein</keyword>
<dbReference type="Gene3D" id="1.10.287.130">
    <property type="match status" value="1"/>
</dbReference>
<evidence type="ECO:0000259" key="7">
    <source>
        <dbReference type="PROSITE" id="PS50109"/>
    </source>
</evidence>
<feature type="domain" description="Histidine kinase" evidence="7">
    <location>
        <begin position="358"/>
        <end position="575"/>
    </location>
</feature>
<comment type="caution">
    <text evidence="8">The sequence shown here is derived from an EMBL/GenBank/DDBJ whole genome shotgun (WGS) entry which is preliminary data.</text>
</comment>
<dbReference type="SUPFAM" id="SSF47384">
    <property type="entry name" value="Homodimeric domain of signal transducing histidine kinase"/>
    <property type="match status" value="1"/>
</dbReference>
<dbReference type="GO" id="GO:0000155">
    <property type="term" value="F:phosphorelay sensor kinase activity"/>
    <property type="evidence" value="ECO:0007669"/>
    <property type="project" value="InterPro"/>
</dbReference>
<dbReference type="EC" id="2.7.13.3" evidence="2"/>
<sequence>MCAVTIAGAVFLFGDSGPVVIVGVLGLAVLSALTLWLLRQNDAQIDRILAAHKEMASTLQSRDARLNQKAYQSAISKEISDRISSSPDVSETLEIIAGSLGAILDYSAVSYMVLEKNGTILFKCHLEIAVNAAFMESVKRAMLDALKLVHDASFKEEDIKTAHFGAMLDESAKEPMRSFFNVPMLVDGALVGMVNVASVKPDAYGEADAGILYGVVAQAGVMTTKIKHLIAEETNKVNAMLASISEGLIMIGHEEKVVIVNKRAKEILDIVKQDGEVLLLDVIQALYGKFDFRGFADQVLQSNKMEIFPELLLQKTFFKVIATPVRDRTGHTIGVVFVFSDITKEKEVDKMKSEFISITSHQLRTPLSSMKWFLEMLVNGDLGAMTEKQASVVLDIYNSNERIIMLVNDLLDVSRMESGKVVLEPTPTNLADFIKSMLPEVNQNFVKRKQTFEFVKPDTLPRIAIDPKLIWQALANLLTNASKYTPEGGKIKLRLALDAKNILIEVSDNGFGIPEFQKNRIFEKFFRADNTAKQEGTGLGLYIVKEIIEASGGIIWFESMEGKGTTFSFTLPLEGSKPNKIV</sequence>
<evidence type="ECO:0000256" key="6">
    <source>
        <dbReference type="ARBA" id="ARBA00023012"/>
    </source>
</evidence>
<dbReference type="PROSITE" id="PS50109">
    <property type="entry name" value="HIS_KIN"/>
    <property type="match status" value="1"/>
</dbReference>
<dbReference type="InterPro" id="IPR003661">
    <property type="entry name" value="HisK_dim/P_dom"/>
</dbReference>
<name>A0A1F5BUN1_9BACT</name>
<dbReference type="InterPro" id="IPR050736">
    <property type="entry name" value="Sensor_HK_Regulatory"/>
</dbReference>
<dbReference type="Gene3D" id="3.30.450.20">
    <property type="entry name" value="PAS domain"/>
    <property type="match status" value="1"/>
</dbReference>
<dbReference type="FunFam" id="3.30.565.10:FF:000006">
    <property type="entry name" value="Sensor histidine kinase WalK"/>
    <property type="match status" value="1"/>
</dbReference>
<protein>
    <recommendedName>
        <fullName evidence="2">histidine kinase</fullName>
        <ecNumber evidence="2">2.7.13.3</ecNumber>
    </recommendedName>
</protein>
<keyword evidence="5" id="KW-0418">Kinase</keyword>
<dbReference type="AlphaFoldDB" id="A0A1F5BUN1"/>
<dbReference type="PANTHER" id="PTHR43711">
    <property type="entry name" value="TWO-COMPONENT HISTIDINE KINASE"/>
    <property type="match status" value="1"/>
</dbReference>
<dbReference type="SMART" id="SM00388">
    <property type="entry name" value="HisKA"/>
    <property type="match status" value="1"/>
</dbReference>
<organism evidence="8 9">
    <name type="scientific">Candidatus Azambacteria bacterium RIFCSPLOWO2_01_FULL_46_25</name>
    <dbReference type="NCBI Taxonomy" id="1797298"/>
    <lineage>
        <taxon>Bacteria</taxon>
        <taxon>Candidatus Azamiibacteriota</taxon>
    </lineage>
</organism>
<dbReference type="Proteomes" id="UP000176650">
    <property type="component" value="Unassembled WGS sequence"/>
</dbReference>
<comment type="catalytic activity">
    <reaction evidence="1">
        <text>ATP + protein L-histidine = ADP + protein N-phospho-L-histidine.</text>
        <dbReference type="EC" id="2.7.13.3"/>
    </reaction>
</comment>
<dbReference type="Gene3D" id="3.30.450.40">
    <property type="match status" value="1"/>
</dbReference>
<evidence type="ECO:0000256" key="1">
    <source>
        <dbReference type="ARBA" id="ARBA00000085"/>
    </source>
</evidence>
<keyword evidence="6" id="KW-0902">Two-component regulatory system</keyword>
<dbReference type="Pfam" id="PF00512">
    <property type="entry name" value="HisKA"/>
    <property type="match status" value="1"/>
</dbReference>
<accession>A0A1F5BUN1</accession>
<evidence type="ECO:0000313" key="8">
    <source>
        <dbReference type="EMBL" id="OGD34292.1"/>
    </source>
</evidence>
<dbReference type="InterPro" id="IPR036097">
    <property type="entry name" value="HisK_dim/P_sf"/>
</dbReference>
<dbReference type="SUPFAM" id="SSF55874">
    <property type="entry name" value="ATPase domain of HSP90 chaperone/DNA topoisomerase II/histidine kinase"/>
    <property type="match status" value="1"/>
</dbReference>
<dbReference type="CDD" id="cd00082">
    <property type="entry name" value="HisKA"/>
    <property type="match status" value="1"/>
</dbReference>
<dbReference type="EMBL" id="MEYS01000001">
    <property type="protein sequence ID" value="OGD34292.1"/>
    <property type="molecule type" value="Genomic_DNA"/>
</dbReference>
<dbReference type="Gene3D" id="3.30.565.10">
    <property type="entry name" value="Histidine kinase-like ATPase, C-terminal domain"/>
    <property type="match status" value="1"/>
</dbReference>
<keyword evidence="4" id="KW-0808">Transferase</keyword>
<evidence type="ECO:0000256" key="2">
    <source>
        <dbReference type="ARBA" id="ARBA00012438"/>
    </source>
</evidence>
<dbReference type="InterPro" id="IPR036890">
    <property type="entry name" value="HATPase_C_sf"/>
</dbReference>
<dbReference type="InterPro" id="IPR029016">
    <property type="entry name" value="GAF-like_dom_sf"/>
</dbReference>
<evidence type="ECO:0000256" key="4">
    <source>
        <dbReference type="ARBA" id="ARBA00022679"/>
    </source>
</evidence>
<dbReference type="InterPro" id="IPR005467">
    <property type="entry name" value="His_kinase_dom"/>
</dbReference>
<proteinExistence type="predicted"/>
<gene>
    <name evidence="8" type="ORF">A2988_02065</name>
</gene>
<evidence type="ECO:0000256" key="5">
    <source>
        <dbReference type="ARBA" id="ARBA00022777"/>
    </source>
</evidence>